<proteinExistence type="predicted"/>
<sequence length="285" mass="30539">MGTVMDRLTDAPLEGARIDVRRDTQEIASVPSDASGNFELIVPIASGTRTTNLQLAVSKEGYIDSAQVVTVVAGKTIDSRYNFVLQPKALADCTSKRARRVVVGSFRPPADLPGSGDFNAQVLDALSFALKDLNLSRIRRSASPDYVACSEIKKLELLPRYAKVLKADAVVAGSVAKASQPPKFDLEVSLGSQHEPDNAQRRRVSSSNVNLDRPTAARLSNELLSGVVLGLVSGYLEAGEFAECVEISRAARQLFPKGLPREVEAVSEKCKASQGSSRLIAGDLK</sequence>
<dbReference type="Pfam" id="PF13620">
    <property type="entry name" value="CarboxypepD_reg"/>
    <property type="match status" value="1"/>
</dbReference>
<dbReference type="SUPFAM" id="SSF49464">
    <property type="entry name" value="Carboxypeptidase regulatory domain-like"/>
    <property type="match status" value="1"/>
</dbReference>
<accession>A0ABX2ERG6</accession>
<dbReference type="RefSeq" id="WP_173132006.1">
    <property type="nucleotide sequence ID" value="NZ_JABRWJ010000011.1"/>
</dbReference>
<dbReference type="Proteomes" id="UP000737171">
    <property type="component" value="Unassembled WGS sequence"/>
</dbReference>
<keyword evidence="3" id="KW-1185">Reference proteome</keyword>
<dbReference type="InterPro" id="IPR008969">
    <property type="entry name" value="CarboxyPept-like_regulatory"/>
</dbReference>
<evidence type="ECO:0000313" key="2">
    <source>
        <dbReference type="EMBL" id="NRF71226.1"/>
    </source>
</evidence>
<name>A0ABX2ERG6_9BURK</name>
<dbReference type="EMBL" id="JABRWJ010000011">
    <property type="protein sequence ID" value="NRF71226.1"/>
    <property type="molecule type" value="Genomic_DNA"/>
</dbReference>
<evidence type="ECO:0000256" key="1">
    <source>
        <dbReference type="SAM" id="MobiDB-lite"/>
    </source>
</evidence>
<evidence type="ECO:0000313" key="3">
    <source>
        <dbReference type="Proteomes" id="UP000737171"/>
    </source>
</evidence>
<feature type="region of interest" description="Disordered" evidence="1">
    <location>
        <begin position="190"/>
        <end position="209"/>
    </location>
</feature>
<comment type="caution">
    <text evidence="2">The sequence shown here is derived from an EMBL/GenBank/DDBJ whole genome shotgun (WGS) entry which is preliminary data.</text>
</comment>
<reference evidence="2 3" key="1">
    <citation type="submission" date="2020-05" db="EMBL/GenBank/DDBJ databases">
        <title>Aquincola sp. isolate from soil.</title>
        <authorList>
            <person name="Han J."/>
            <person name="Kim D.-U."/>
        </authorList>
    </citation>
    <scope>NUCLEOTIDE SEQUENCE [LARGE SCALE GENOMIC DNA]</scope>
    <source>
        <strain evidence="2 3">S2</strain>
    </source>
</reference>
<gene>
    <name evidence="2" type="ORF">HLB44_29965</name>
</gene>
<protein>
    <submittedName>
        <fullName evidence="2">Carboxypeptidase regulatory-like domain-containing protein</fullName>
    </submittedName>
</protein>
<organism evidence="2 3">
    <name type="scientific">Pseudaquabacterium terrae</name>
    <dbReference type="NCBI Taxonomy" id="2732868"/>
    <lineage>
        <taxon>Bacteria</taxon>
        <taxon>Pseudomonadati</taxon>
        <taxon>Pseudomonadota</taxon>
        <taxon>Betaproteobacteria</taxon>
        <taxon>Burkholderiales</taxon>
        <taxon>Sphaerotilaceae</taxon>
        <taxon>Pseudaquabacterium</taxon>
    </lineage>
</organism>
<dbReference type="Gene3D" id="2.60.40.1120">
    <property type="entry name" value="Carboxypeptidase-like, regulatory domain"/>
    <property type="match status" value="1"/>
</dbReference>